<dbReference type="PRINTS" id="PR00051">
    <property type="entry name" value="DNAA"/>
</dbReference>
<dbReference type="CDD" id="cd00009">
    <property type="entry name" value="AAA"/>
    <property type="match status" value="1"/>
</dbReference>
<feature type="compositionally biased region" description="Pro residues" evidence="12">
    <location>
        <begin position="154"/>
        <end position="163"/>
    </location>
</feature>
<feature type="domain" description="AAA+ ATPase" evidence="13">
    <location>
        <begin position="277"/>
        <end position="409"/>
    </location>
</feature>
<dbReference type="InterPro" id="IPR001957">
    <property type="entry name" value="Chromosome_initiator_DnaA"/>
</dbReference>
<dbReference type="SUPFAM" id="SSF52540">
    <property type="entry name" value="P-loop containing nucleoside triphosphate hydrolases"/>
    <property type="match status" value="1"/>
</dbReference>
<evidence type="ECO:0000256" key="9">
    <source>
        <dbReference type="NCBIfam" id="TIGR00362"/>
    </source>
</evidence>
<dbReference type="GO" id="GO:0005524">
    <property type="term" value="F:ATP binding"/>
    <property type="evidence" value="ECO:0007669"/>
    <property type="project" value="UniProtKB-UniRule"/>
</dbReference>
<evidence type="ECO:0000256" key="3">
    <source>
        <dbReference type="ARBA" id="ARBA00022705"/>
    </source>
</evidence>
<dbReference type="GO" id="GO:0006275">
    <property type="term" value="P:regulation of DNA replication"/>
    <property type="evidence" value="ECO:0007669"/>
    <property type="project" value="UniProtKB-UniRule"/>
</dbReference>
<evidence type="ECO:0000256" key="10">
    <source>
        <dbReference type="RuleBase" id="RU000577"/>
    </source>
</evidence>
<comment type="subunit">
    <text evidence="8">Oligomerizes as a right-handed, spiral filament on DNA at oriC.</text>
</comment>
<keyword evidence="4 8" id="KW-0547">Nucleotide-binding</keyword>
<dbReference type="SMART" id="SM00760">
    <property type="entry name" value="Bac_DnaA_C"/>
    <property type="match status" value="1"/>
</dbReference>
<evidence type="ECO:0000256" key="7">
    <source>
        <dbReference type="ARBA" id="ARBA00023125"/>
    </source>
</evidence>
<dbReference type="EMBL" id="WAJS01000022">
    <property type="protein sequence ID" value="KAB1645854.1"/>
    <property type="molecule type" value="Genomic_DNA"/>
</dbReference>
<evidence type="ECO:0000256" key="4">
    <source>
        <dbReference type="ARBA" id="ARBA00022741"/>
    </source>
</evidence>
<evidence type="ECO:0000256" key="5">
    <source>
        <dbReference type="ARBA" id="ARBA00022840"/>
    </source>
</evidence>
<dbReference type="GO" id="GO:0005737">
    <property type="term" value="C:cytoplasm"/>
    <property type="evidence" value="ECO:0007669"/>
    <property type="project" value="UniProtKB-SubCell"/>
</dbReference>
<feature type="region of interest" description="Disordered" evidence="12">
    <location>
        <begin position="94"/>
        <end position="123"/>
    </location>
</feature>
<dbReference type="Proteomes" id="UP000479639">
    <property type="component" value="Unassembled WGS sequence"/>
</dbReference>
<evidence type="ECO:0000313" key="16">
    <source>
        <dbReference type="Proteomes" id="UP000479639"/>
    </source>
</evidence>
<dbReference type="GO" id="GO:0005886">
    <property type="term" value="C:plasma membrane"/>
    <property type="evidence" value="ECO:0007669"/>
    <property type="project" value="TreeGrafter"/>
</dbReference>
<keyword evidence="3 8" id="KW-0235">DNA replication</keyword>
<dbReference type="InterPro" id="IPR013317">
    <property type="entry name" value="DnaA_dom"/>
</dbReference>
<feature type="domain" description="Chromosomal replication initiator DnaA C-terminal" evidence="14">
    <location>
        <begin position="502"/>
        <end position="570"/>
    </location>
</feature>
<feature type="binding site" evidence="8">
    <location>
        <position position="291"/>
    </location>
    <ligand>
        <name>ATP</name>
        <dbReference type="ChEBI" id="CHEBI:30616"/>
    </ligand>
</feature>
<reference evidence="15 16" key="1">
    <citation type="submission" date="2019-09" db="EMBL/GenBank/DDBJ databases">
        <title>Whole genome shotgun sequencing (WGS) of Ellagibacter isourolithinifaciens DSM 104140(T) and Adlercreutzia muris DSM 29508(T).</title>
        <authorList>
            <person name="Stoll D.A."/>
            <person name="Danylec N."/>
            <person name="Huch M."/>
        </authorList>
    </citation>
    <scope>NUCLEOTIDE SEQUENCE [LARGE SCALE GENOMIC DNA]</scope>
    <source>
        <strain evidence="15 16">DSM 29508</strain>
    </source>
</reference>
<dbReference type="Pfam" id="PF08299">
    <property type="entry name" value="Bac_DnaA_C"/>
    <property type="match status" value="1"/>
</dbReference>
<protein>
    <recommendedName>
        <fullName evidence="8 9">Chromosomal replication initiator protein DnaA</fullName>
    </recommendedName>
</protein>
<comment type="domain">
    <text evidence="8">Domain I is involved in oligomerization and binding regulators, domain II is flexibile and of varying length in different bacteria, domain III forms the AAA+ region, while domain IV binds dsDNA.</text>
</comment>
<dbReference type="PANTHER" id="PTHR30050:SF2">
    <property type="entry name" value="CHROMOSOMAL REPLICATION INITIATOR PROTEIN DNAA"/>
    <property type="match status" value="1"/>
</dbReference>
<dbReference type="InterPro" id="IPR003593">
    <property type="entry name" value="AAA+_ATPase"/>
</dbReference>
<dbReference type="HAMAP" id="MF_00377">
    <property type="entry name" value="DnaA_bact"/>
    <property type="match status" value="1"/>
</dbReference>
<dbReference type="PROSITE" id="PS01008">
    <property type="entry name" value="DNAA"/>
    <property type="match status" value="1"/>
</dbReference>
<accession>A0A7C8BWB1</accession>
<evidence type="ECO:0000259" key="13">
    <source>
        <dbReference type="SMART" id="SM00382"/>
    </source>
</evidence>
<dbReference type="SUPFAM" id="SSF48295">
    <property type="entry name" value="TrpR-like"/>
    <property type="match status" value="1"/>
</dbReference>
<evidence type="ECO:0000313" key="15">
    <source>
        <dbReference type="EMBL" id="KAB1645854.1"/>
    </source>
</evidence>
<comment type="caution">
    <text evidence="8">Lacks conserved residue(s) required for the propagation of feature annotation.</text>
</comment>
<dbReference type="PANTHER" id="PTHR30050">
    <property type="entry name" value="CHROMOSOMAL REPLICATION INITIATOR PROTEIN DNAA"/>
    <property type="match status" value="1"/>
</dbReference>
<feature type="region of interest" description="Disordered" evidence="12">
    <location>
        <begin position="153"/>
        <end position="238"/>
    </location>
</feature>
<feature type="binding site" evidence="8">
    <location>
        <position position="290"/>
    </location>
    <ligand>
        <name>ATP</name>
        <dbReference type="ChEBI" id="CHEBI:30616"/>
    </ligand>
</feature>
<evidence type="ECO:0000256" key="11">
    <source>
        <dbReference type="RuleBase" id="RU004227"/>
    </source>
</evidence>
<feature type="region of interest" description="Domain IV, binds dsDNA" evidence="8">
    <location>
        <begin position="472"/>
        <end position="594"/>
    </location>
</feature>
<evidence type="ECO:0000256" key="6">
    <source>
        <dbReference type="ARBA" id="ARBA00023121"/>
    </source>
</evidence>
<dbReference type="AlphaFoldDB" id="A0A7C8BWB1"/>
<dbReference type="InterPro" id="IPR013159">
    <property type="entry name" value="DnaA_C"/>
</dbReference>
<feature type="compositionally biased region" description="Low complexity" evidence="12">
    <location>
        <begin position="94"/>
        <end position="120"/>
    </location>
</feature>
<dbReference type="Gene3D" id="1.10.8.60">
    <property type="match status" value="1"/>
</dbReference>
<dbReference type="Pfam" id="PF11638">
    <property type="entry name" value="DnaA_N"/>
    <property type="match status" value="1"/>
</dbReference>
<dbReference type="GO" id="GO:0008289">
    <property type="term" value="F:lipid binding"/>
    <property type="evidence" value="ECO:0007669"/>
    <property type="project" value="UniProtKB-KW"/>
</dbReference>
<proteinExistence type="inferred from homology"/>
<dbReference type="InterPro" id="IPR027417">
    <property type="entry name" value="P-loop_NTPase"/>
</dbReference>
<evidence type="ECO:0000256" key="8">
    <source>
        <dbReference type="HAMAP-Rule" id="MF_00377"/>
    </source>
</evidence>
<feature type="binding site" evidence="8">
    <location>
        <position position="292"/>
    </location>
    <ligand>
        <name>ATP</name>
        <dbReference type="ChEBI" id="CHEBI:30616"/>
    </ligand>
</feature>
<dbReference type="GO" id="GO:0006270">
    <property type="term" value="P:DNA replication initiation"/>
    <property type="evidence" value="ECO:0007669"/>
    <property type="project" value="UniProtKB-UniRule"/>
</dbReference>
<dbReference type="RefSeq" id="WP_151430980.1">
    <property type="nucleotide sequence ID" value="NZ_JANJZI010000007.1"/>
</dbReference>
<keyword evidence="6 8" id="KW-0446">Lipid-binding</keyword>
<comment type="caution">
    <text evidence="15">The sequence shown here is derived from an EMBL/GenBank/DDBJ whole genome shotgun (WGS) entry which is preliminary data.</text>
</comment>
<dbReference type="Pfam" id="PF00308">
    <property type="entry name" value="Bac_DnaA"/>
    <property type="match status" value="1"/>
</dbReference>
<dbReference type="InterPro" id="IPR010921">
    <property type="entry name" value="Trp_repressor/repl_initiator"/>
</dbReference>
<dbReference type="InterPro" id="IPR018312">
    <property type="entry name" value="Chromosome_initiator_DnaA_CS"/>
</dbReference>
<dbReference type="InterPro" id="IPR024633">
    <property type="entry name" value="DnaA_N_dom"/>
</dbReference>
<dbReference type="Gene3D" id="3.40.50.300">
    <property type="entry name" value="P-loop containing nucleotide triphosphate hydrolases"/>
    <property type="match status" value="1"/>
</dbReference>
<organism evidence="15 16">
    <name type="scientific">Adlercreutzia muris</name>
    <dbReference type="NCBI Taxonomy" id="1796610"/>
    <lineage>
        <taxon>Bacteria</taxon>
        <taxon>Bacillati</taxon>
        <taxon>Actinomycetota</taxon>
        <taxon>Coriobacteriia</taxon>
        <taxon>Eggerthellales</taxon>
        <taxon>Eggerthellaceae</taxon>
        <taxon>Adlercreutzia</taxon>
    </lineage>
</organism>
<dbReference type="Gene3D" id="1.10.1750.10">
    <property type="match status" value="1"/>
</dbReference>
<keyword evidence="16" id="KW-1185">Reference proteome</keyword>
<comment type="subcellular location">
    <subcellularLocation>
        <location evidence="8">Cytoplasm</location>
    </subcellularLocation>
</comment>
<dbReference type="NCBIfam" id="TIGR00362">
    <property type="entry name" value="DnaA"/>
    <property type="match status" value="1"/>
</dbReference>
<dbReference type="Gene3D" id="3.30.300.180">
    <property type="match status" value="1"/>
</dbReference>
<evidence type="ECO:0000259" key="14">
    <source>
        <dbReference type="SMART" id="SM00760"/>
    </source>
</evidence>
<keyword evidence="7 8" id="KW-0238">DNA-binding</keyword>
<feature type="compositionally biased region" description="Low complexity" evidence="12">
    <location>
        <begin position="164"/>
        <end position="185"/>
    </location>
</feature>
<dbReference type="CDD" id="cd06571">
    <property type="entry name" value="Bac_DnaA_C"/>
    <property type="match status" value="1"/>
</dbReference>
<dbReference type="InterPro" id="IPR020591">
    <property type="entry name" value="Chromosome_initiator_DnaA-like"/>
</dbReference>
<name>A0A7C8BWB1_9ACTN</name>
<feature type="region of interest" description="Domain I, interacts with DnaA modulators" evidence="8">
    <location>
        <begin position="1"/>
        <end position="120"/>
    </location>
</feature>
<sequence length="594" mass="63505">MDSEKLNQQWHTICTQVMSYPDMDASQVTAFFSRLEPQAMSDSFLMLTADNDFIKSWVEQHYVEPIQRALLDLCGIPFTVAIAIDPGQEARKAAAAAGSSPSGAPAPAAAPMSVPGSPGATAPASFPAVTPAAGAGTPANPLAAALSPTNAYPAPWPGNPPAANPGALGNPSSSDPAATANAPATPTMPPWGDAGGGAPVNGTPAAGAGGVHGTEHPAAPTADAGAEDHYRPQPPAGAVGTSNPCSAYTFSNFVIGSSNRLAYQMAVQVAEQPGRSALNPLFIYGKSGLGKTHLMRAIQNYIGETYPHLRTVFVDADSITNEYAEASAAHDREKSSFKNFKTFYEEADVLFIDDVQKFQGKERTLDIVFQLLNTLTSRGSQVVLSADRAPKSIGLDERYQSRFAAGSPVDIQPPDIETKLGIVKSFTDELCRSEGFGHLALSNDVQLYIAEISGSNIRELKSAITKVAFYQTSMGERGDVTVEEVRSLLENHFSGGLSRTVTVEDIQRAVEEYYKVSHSDLVGPARSRTIVHPRHIAVYLCRQMLDMPQGDIGKKFNRDHSTVIHSTRTVEAMLEDNMEVQSDVERLMKIIRES</sequence>
<dbReference type="GO" id="GO:0003688">
    <property type="term" value="F:DNA replication origin binding"/>
    <property type="evidence" value="ECO:0007669"/>
    <property type="project" value="UniProtKB-UniRule"/>
</dbReference>
<dbReference type="SMART" id="SM00382">
    <property type="entry name" value="AAA"/>
    <property type="match status" value="1"/>
</dbReference>
<feature type="binding site" evidence="8">
    <location>
        <position position="288"/>
    </location>
    <ligand>
        <name>ATP</name>
        <dbReference type="ChEBI" id="CHEBI:30616"/>
    </ligand>
</feature>
<evidence type="ECO:0000256" key="12">
    <source>
        <dbReference type="SAM" id="MobiDB-lite"/>
    </source>
</evidence>
<evidence type="ECO:0000256" key="2">
    <source>
        <dbReference type="ARBA" id="ARBA00022490"/>
    </source>
</evidence>
<dbReference type="InterPro" id="IPR038454">
    <property type="entry name" value="DnaA_N_sf"/>
</dbReference>
<gene>
    <name evidence="8 15" type="primary">dnaA</name>
    <name evidence="15" type="ORF">F8D48_07780</name>
</gene>
<comment type="function">
    <text evidence="8 10">Plays an essential role in the initiation and regulation of chromosomal replication. ATP-DnaA binds to the origin of replication (oriC) to initiate formation of the DNA replication initiation complex once per cell cycle. Binds the DnaA box (a 9 base pair repeat at the origin) and separates the double-stranded (ds)DNA. Forms a right-handed helical filament on oriC DNA; dsDNA binds to the exterior of the filament while single-stranded (ss)DNA is stabiized in the filament's interior. The ATP-DnaA-oriC complex binds and stabilizes one strand of the AT-rich DNA unwinding element (DUE), permitting loading of DNA polymerase. After initiation quickly degrades to an ADP-DnaA complex that is not apt for DNA replication. Binds acidic phospholipids.</text>
</comment>
<keyword evidence="2 8" id="KW-0963">Cytoplasm</keyword>
<keyword evidence="5 8" id="KW-0067">ATP-binding</keyword>
<evidence type="ECO:0000256" key="1">
    <source>
        <dbReference type="ARBA" id="ARBA00006583"/>
    </source>
</evidence>
<comment type="similarity">
    <text evidence="1 8 11">Belongs to the DnaA family.</text>
</comment>